<organism evidence="1 2">
    <name type="scientific">Asticcacaulis biprosthecium C19</name>
    <dbReference type="NCBI Taxonomy" id="715226"/>
    <lineage>
        <taxon>Bacteria</taxon>
        <taxon>Pseudomonadati</taxon>
        <taxon>Pseudomonadota</taxon>
        <taxon>Alphaproteobacteria</taxon>
        <taxon>Caulobacterales</taxon>
        <taxon>Caulobacteraceae</taxon>
        <taxon>Asticcacaulis</taxon>
    </lineage>
</organism>
<dbReference type="eggNOG" id="COG4961">
    <property type="taxonomic scope" value="Bacteria"/>
</dbReference>
<reference evidence="2" key="1">
    <citation type="submission" date="2011-03" db="EMBL/GenBank/DDBJ databases">
        <title>Draft genome sequence of Brevundimonas diminuta.</title>
        <authorList>
            <person name="Brown P.J.B."/>
            <person name="Buechlein A."/>
            <person name="Hemmerich C."/>
            <person name="Brun Y.V."/>
        </authorList>
    </citation>
    <scope>NUCLEOTIDE SEQUENCE [LARGE SCALE GENOMIC DNA]</scope>
    <source>
        <strain evidence="2">C19</strain>
    </source>
</reference>
<dbReference type="HOGENOM" id="CLU_2128322_0_0_5"/>
<protein>
    <submittedName>
        <fullName evidence="1">TadE-like protein</fullName>
    </submittedName>
</protein>
<dbReference type="Proteomes" id="UP000006512">
    <property type="component" value="Unassembled WGS sequence"/>
</dbReference>
<dbReference type="OrthoDB" id="7189296at2"/>
<dbReference type="RefSeq" id="WP_006275396.1">
    <property type="nucleotide sequence ID" value="NZ_GL883081.1"/>
</dbReference>
<proteinExistence type="predicted"/>
<sequence>MVAPVLIMALIGVFNLGYAIYCGGTVRNAVEHSSRSLILDPATTAATLEADALDLLLAVPVDDLNLTITTEQIATDVEVRRVTWTYDFLLSIPLMSDMPISMGSSLVVPVVTS</sequence>
<keyword evidence="2" id="KW-1185">Reference proteome</keyword>
<gene>
    <name evidence="1" type="ORF">ABI_46230</name>
</gene>
<evidence type="ECO:0000313" key="1">
    <source>
        <dbReference type="EMBL" id="EGF89275.1"/>
    </source>
</evidence>
<dbReference type="AlphaFoldDB" id="F4QTX5"/>
<accession>F4QTX5</accession>
<dbReference type="STRING" id="715226.ABI_46230"/>
<dbReference type="EMBL" id="GL883081">
    <property type="protein sequence ID" value="EGF89275.1"/>
    <property type="molecule type" value="Genomic_DNA"/>
</dbReference>
<name>F4QTX5_9CAUL</name>
<evidence type="ECO:0000313" key="2">
    <source>
        <dbReference type="Proteomes" id="UP000006512"/>
    </source>
</evidence>